<dbReference type="RefSeq" id="WP_305027791.1">
    <property type="nucleotide sequence ID" value="NZ_JAUQTA010000001.1"/>
</dbReference>
<dbReference type="SUPFAM" id="SSF88946">
    <property type="entry name" value="Sigma2 domain of RNA polymerase sigma factors"/>
    <property type="match status" value="1"/>
</dbReference>
<organism evidence="2 3">
    <name type="scientific">Nocardioides jiangxiensis</name>
    <dbReference type="NCBI Taxonomy" id="3064524"/>
    <lineage>
        <taxon>Bacteria</taxon>
        <taxon>Bacillati</taxon>
        <taxon>Actinomycetota</taxon>
        <taxon>Actinomycetes</taxon>
        <taxon>Propionibacteriales</taxon>
        <taxon>Nocardioidaceae</taxon>
        <taxon>Nocardioides</taxon>
    </lineage>
</organism>
<dbReference type="InterPro" id="IPR007627">
    <property type="entry name" value="RNA_pol_sigma70_r2"/>
</dbReference>
<gene>
    <name evidence="2" type="ORF">Q5722_08540</name>
</gene>
<dbReference type="Gene3D" id="1.10.1740.10">
    <property type="match status" value="1"/>
</dbReference>
<dbReference type="EMBL" id="JAUQTA010000001">
    <property type="protein sequence ID" value="MDO7868415.1"/>
    <property type="molecule type" value="Genomic_DNA"/>
</dbReference>
<dbReference type="InterPro" id="IPR013325">
    <property type="entry name" value="RNA_pol_sigma_r2"/>
</dbReference>
<name>A0ABT9B0N4_9ACTN</name>
<comment type="caution">
    <text evidence="2">The sequence shown here is derived from an EMBL/GenBank/DDBJ whole genome shotgun (WGS) entry which is preliminary data.</text>
</comment>
<reference evidence="2 3" key="1">
    <citation type="submission" date="2023-07" db="EMBL/GenBank/DDBJ databases">
        <title>Nocardioides sp. nov WY-20 isolated from soil.</title>
        <authorList>
            <person name="Liu B."/>
            <person name="Wan Y."/>
        </authorList>
    </citation>
    <scope>NUCLEOTIDE SEQUENCE [LARGE SCALE GENOMIC DNA]</scope>
    <source>
        <strain evidence="2 3">WY-20</strain>
    </source>
</reference>
<sequence>MSAARRPGACPLAACGGLLLQSGRGDPDAFAQLYDVTCGPVYRLAVSLVGEANADEVLVQAYVEAWRTAPRFDPAQGTALAWLLRHVQRVAGEQFSGEVA</sequence>
<accession>A0ABT9B0N4</accession>
<protein>
    <submittedName>
        <fullName evidence="2">Sigma factor</fullName>
    </submittedName>
</protein>
<evidence type="ECO:0000259" key="1">
    <source>
        <dbReference type="Pfam" id="PF04542"/>
    </source>
</evidence>
<evidence type="ECO:0000313" key="2">
    <source>
        <dbReference type="EMBL" id="MDO7868415.1"/>
    </source>
</evidence>
<keyword evidence="3" id="KW-1185">Reference proteome</keyword>
<dbReference type="Pfam" id="PF04542">
    <property type="entry name" value="Sigma70_r2"/>
    <property type="match status" value="1"/>
</dbReference>
<dbReference type="Proteomes" id="UP001233314">
    <property type="component" value="Unassembled WGS sequence"/>
</dbReference>
<proteinExistence type="predicted"/>
<feature type="domain" description="RNA polymerase sigma-70 region 2" evidence="1">
    <location>
        <begin position="40"/>
        <end position="90"/>
    </location>
</feature>
<evidence type="ECO:0000313" key="3">
    <source>
        <dbReference type="Proteomes" id="UP001233314"/>
    </source>
</evidence>